<dbReference type="PROSITE" id="PS00599">
    <property type="entry name" value="AA_TRANSFER_CLASS_2"/>
    <property type="match status" value="1"/>
</dbReference>
<accession>A0A6N8JMY6</accession>
<dbReference type="Pfam" id="PF00155">
    <property type="entry name" value="Aminotran_1_2"/>
    <property type="match status" value="1"/>
</dbReference>
<comment type="subunit">
    <text evidence="3 9">Homodimer.</text>
</comment>
<gene>
    <name evidence="9 11" type="primary">hisC</name>
    <name evidence="11" type="ORF">GKZ27_07585</name>
</gene>
<dbReference type="EC" id="2.6.1.9" evidence="9"/>
<dbReference type="InterPro" id="IPR004839">
    <property type="entry name" value="Aminotransferase_I/II_large"/>
</dbReference>
<name>A0A6N8JMY6_9ACTN</name>
<evidence type="ECO:0000313" key="11">
    <source>
        <dbReference type="EMBL" id="MVX61313.1"/>
    </source>
</evidence>
<comment type="cofactor">
    <cofactor evidence="1 9">
        <name>pyridoxal 5'-phosphate</name>
        <dbReference type="ChEBI" id="CHEBI:597326"/>
    </cofactor>
</comment>
<evidence type="ECO:0000256" key="9">
    <source>
        <dbReference type="HAMAP-Rule" id="MF_01023"/>
    </source>
</evidence>
<keyword evidence="4 9" id="KW-0032">Aminotransferase</keyword>
<dbReference type="GO" id="GO:0000105">
    <property type="term" value="P:L-histidine biosynthetic process"/>
    <property type="evidence" value="ECO:0007669"/>
    <property type="project" value="UniProtKB-UniRule"/>
</dbReference>
<evidence type="ECO:0000256" key="6">
    <source>
        <dbReference type="ARBA" id="ARBA00022679"/>
    </source>
</evidence>
<reference evidence="11 12" key="1">
    <citation type="submission" date="2019-12" db="EMBL/GenBank/DDBJ databases">
        <title>Microbes associate with the intestines of laboratory mice.</title>
        <authorList>
            <person name="Navarre W."/>
            <person name="Wong E."/>
        </authorList>
    </citation>
    <scope>NUCLEOTIDE SEQUENCE [LARGE SCALE GENOMIC DNA]</scope>
    <source>
        <strain evidence="11 12">NM66_B29</strain>
    </source>
</reference>
<comment type="caution">
    <text evidence="11">The sequence shown here is derived from an EMBL/GenBank/DDBJ whole genome shotgun (WGS) entry which is preliminary data.</text>
</comment>
<dbReference type="GO" id="GO:0030170">
    <property type="term" value="F:pyridoxal phosphate binding"/>
    <property type="evidence" value="ECO:0007669"/>
    <property type="project" value="InterPro"/>
</dbReference>
<evidence type="ECO:0000259" key="10">
    <source>
        <dbReference type="Pfam" id="PF00155"/>
    </source>
</evidence>
<comment type="similarity">
    <text evidence="2 9">Belongs to the class-II pyridoxal-phosphate-dependent aminotransferase family. Histidinol-phosphate aminotransferase subfamily.</text>
</comment>
<dbReference type="InterPro" id="IPR015424">
    <property type="entry name" value="PyrdxlP-dep_Trfase"/>
</dbReference>
<feature type="modified residue" description="N6-(pyridoxal phosphate)lysine" evidence="9">
    <location>
        <position position="214"/>
    </location>
</feature>
<organism evidence="11 12">
    <name type="scientific">Adlercreutzia mucosicola</name>
    <dbReference type="NCBI Taxonomy" id="580026"/>
    <lineage>
        <taxon>Bacteria</taxon>
        <taxon>Bacillati</taxon>
        <taxon>Actinomycetota</taxon>
        <taxon>Coriobacteriia</taxon>
        <taxon>Eggerthellales</taxon>
        <taxon>Eggerthellaceae</taxon>
        <taxon>Adlercreutzia</taxon>
    </lineage>
</organism>
<dbReference type="SUPFAM" id="SSF53383">
    <property type="entry name" value="PLP-dependent transferases"/>
    <property type="match status" value="1"/>
</dbReference>
<comment type="catalytic activity">
    <reaction evidence="9">
        <text>L-histidinol phosphate + 2-oxoglutarate = 3-(imidazol-4-yl)-2-oxopropyl phosphate + L-glutamate</text>
        <dbReference type="Rhea" id="RHEA:23744"/>
        <dbReference type="ChEBI" id="CHEBI:16810"/>
        <dbReference type="ChEBI" id="CHEBI:29985"/>
        <dbReference type="ChEBI" id="CHEBI:57766"/>
        <dbReference type="ChEBI" id="CHEBI:57980"/>
        <dbReference type="EC" id="2.6.1.9"/>
    </reaction>
</comment>
<protein>
    <recommendedName>
        <fullName evidence="9">Histidinol-phosphate aminotransferase</fullName>
        <ecNumber evidence="9">2.6.1.9</ecNumber>
    </recommendedName>
    <alternativeName>
        <fullName evidence="9">Imidazole acetol-phosphate transaminase</fullName>
    </alternativeName>
</protein>
<evidence type="ECO:0000256" key="5">
    <source>
        <dbReference type="ARBA" id="ARBA00022605"/>
    </source>
</evidence>
<dbReference type="Proteomes" id="UP000463388">
    <property type="component" value="Unassembled WGS sequence"/>
</dbReference>
<dbReference type="EMBL" id="WSRR01000017">
    <property type="protein sequence ID" value="MVX61313.1"/>
    <property type="molecule type" value="Genomic_DNA"/>
</dbReference>
<dbReference type="Gene3D" id="3.90.1150.10">
    <property type="entry name" value="Aspartate Aminotransferase, domain 1"/>
    <property type="match status" value="1"/>
</dbReference>
<dbReference type="Gene3D" id="3.40.640.10">
    <property type="entry name" value="Type I PLP-dependent aspartate aminotransferase-like (Major domain)"/>
    <property type="match status" value="1"/>
</dbReference>
<dbReference type="InterPro" id="IPR015421">
    <property type="entry name" value="PyrdxlP-dep_Trfase_major"/>
</dbReference>
<dbReference type="InterPro" id="IPR005861">
    <property type="entry name" value="HisP_aminotrans"/>
</dbReference>
<keyword evidence="5 9" id="KW-0028">Amino-acid biosynthesis</keyword>
<feature type="domain" description="Aminotransferase class I/classII large" evidence="10">
    <location>
        <begin position="28"/>
        <end position="344"/>
    </location>
</feature>
<dbReference type="InterPro" id="IPR001917">
    <property type="entry name" value="Aminotrans_II_pyridoxalP_BS"/>
</dbReference>
<evidence type="ECO:0000313" key="12">
    <source>
        <dbReference type="Proteomes" id="UP000463388"/>
    </source>
</evidence>
<dbReference type="NCBIfam" id="TIGR01141">
    <property type="entry name" value="hisC"/>
    <property type="match status" value="1"/>
</dbReference>
<keyword evidence="8 9" id="KW-0368">Histidine biosynthesis</keyword>
<dbReference type="AlphaFoldDB" id="A0A6N8JMY6"/>
<evidence type="ECO:0000256" key="1">
    <source>
        <dbReference type="ARBA" id="ARBA00001933"/>
    </source>
</evidence>
<dbReference type="RefSeq" id="WP_160346415.1">
    <property type="nucleotide sequence ID" value="NZ_WSRR01000017.1"/>
</dbReference>
<dbReference type="GO" id="GO:0004400">
    <property type="term" value="F:histidinol-phosphate transaminase activity"/>
    <property type="evidence" value="ECO:0007669"/>
    <property type="project" value="UniProtKB-UniRule"/>
</dbReference>
<dbReference type="PANTHER" id="PTHR42885">
    <property type="entry name" value="HISTIDINOL-PHOSPHATE AMINOTRANSFERASE-RELATED"/>
    <property type="match status" value="1"/>
</dbReference>
<dbReference type="UniPathway" id="UPA00031">
    <property type="reaction ID" value="UER00012"/>
</dbReference>
<sequence length="365" mass="40164">MNRVRAAASQLAGLVPYDPKYLPAEALLSANENPRDVDDEVRELIAAAIARVPFNRYPDPLANDLRDLIAEANGLDRSCVLVGNGGDELLFNLALAWGGPGRTCLNFPPTFSVYAANARLTNTAVVDIARRDDFSIDEEAAFARLAEGDIDYVIVASPNNPTGLRAPADFLERLLDATDALVMVDEAYFEFSRQTVRPLLATHENLVILRTFSKAFSLAGVRLGYILANPGVIAEFQKVRQPYSVDAVSQAIGEVVYRHRARFEPGIREIIEERARVMEALRATAGVRPFPSDSNWILLRMDDAGAAWDYLYAGGVLVRDFSATPLLENCLRVTIGTPVQNDLFISLLRAFVAERGERRARAARA</sequence>
<evidence type="ECO:0000256" key="2">
    <source>
        <dbReference type="ARBA" id="ARBA00007970"/>
    </source>
</evidence>
<evidence type="ECO:0000256" key="3">
    <source>
        <dbReference type="ARBA" id="ARBA00011738"/>
    </source>
</evidence>
<dbReference type="PANTHER" id="PTHR42885:SF2">
    <property type="entry name" value="HISTIDINOL-PHOSPHATE AMINOTRANSFERASE"/>
    <property type="match status" value="1"/>
</dbReference>
<keyword evidence="12" id="KW-1185">Reference proteome</keyword>
<comment type="pathway">
    <text evidence="9">Amino-acid biosynthesis; L-histidine biosynthesis; L-histidine from 5-phospho-alpha-D-ribose 1-diphosphate: step 7/9.</text>
</comment>
<evidence type="ECO:0000256" key="4">
    <source>
        <dbReference type="ARBA" id="ARBA00022576"/>
    </source>
</evidence>
<evidence type="ECO:0000256" key="7">
    <source>
        <dbReference type="ARBA" id="ARBA00022898"/>
    </source>
</evidence>
<keyword evidence="6 9" id="KW-0808">Transferase</keyword>
<evidence type="ECO:0000256" key="8">
    <source>
        <dbReference type="ARBA" id="ARBA00023102"/>
    </source>
</evidence>
<dbReference type="OrthoDB" id="9809616at2"/>
<keyword evidence="7 9" id="KW-0663">Pyridoxal phosphate</keyword>
<dbReference type="HAMAP" id="MF_01023">
    <property type="entry name" value="HisC_aminotrans_2"/>
    <property type="match status" value="1"/>
</dbReference>
<proteinExistence type="inferred from homology"/>
<dbReference type="InterPro" id="IPR015422">
    <property type="entry name" value="PyrdxlP-dep_Trfase_small"/>
</dbReference>
<dbReference type="CDD" id="cd00609">
    <property type="entry name" value="AAT_like"/>
    <property type="match status" value="1"/>
</dbReference>